<accession>A0A4V2ETI3</accession>
<reference evidence="2 3" key="1">
    <citation type="submission" date="2019-02" db="EMBL/GenBank/DDBJ databases">
        <title>Genomic Encyclopedia of Type Strains, Phase IV (KMG-IV): sequencing the most valuable type-strain genomes for metagenomic binning, comparative biology and taxonomic classification.</title>
        <authorList>
            <person name="Goeker M."/>
        </authorList>
    </citation>
    <scope>NUCLEOTIDE SEQUENCE [LARGE SCALE GENOMIC DNA]</scope>
    <source>
        <strain evidence="2 3">DSM 101727</strain>
    </source>
</reference>
<proteinExistence type="predicted"/>
<gene>
    <name evidence="2" type="ORF">EV193_103493</name>
</gene>
<dbReference type="Proteomes" id="UP000294257">
    <property type="component" value="Unassembled WGS sequence"/>
</dbReference>
<feature type="domain" description="Putative T7SS secretion signal" evidence="1">
    <location>
        <begin position="3"/>
        <end position="158"/>
    </location>
</feature>
<dbReference type="EMBL" id="SGWQ01000003">
    <property type="protein sequence ID" value="RZS41173.1"/>
    <property type="molecule type" value="Genomic_DNA"/>
</dbReference>
<dbReference type="InterPro" id="IPR049082">
    <property type="entry name" value="T7SS_signal"/>
</dbReference>
<comment type="caution">
    <text evidence="2">The sequence shown here is derived from an EMBL/GenBank/DDBJ whole genome shotgun (WGS) entry which is preliminary data.</text>
</comment>
<name>A0A4V2ETI3_9PSEU</name>
<dbReference type="Pfam" id="PF21725">
    <property type="entry name" value="T7SS_signal"/>
    <property type="match status" value="1"/>
</dbReference>
<protein>
    <recommendedName>
        <fullName evidence="1">Putative T7SS secretion signal domain-containing protein</fullName>
    </recommendedName>
</protein>
<dbReference type="RefSeq" id="WP_130344124.1">
    <property type="nucleotide sequence ID" value="NZ_SGWQ01000003.1"/>
</dbReference>
<dbReference type="OrthoDB" id="5194739at2"/>
<organism evidence="2 3">
    <name type="scientific">Herbihabitans rhizosphaerae</name>
    <dbReference type="NCBI Taxonomy" id="1872711"/>
    <lineage>
        <taxon>Bacteria</taxon>
        <taxon>Bacillati</taxon>
        <taxon>Actinomycetota</taxon>
        <taxon>Actinomycetes</taxon>
        <taxon>Pseudonocardiales</taxon>
        <taxon>Pseudonocardiaceae</taxon>
        <taxon>Herbihabitans</taxon>
    </lineage>
</organism>
<sequence length="418" mass="41654">MAELGETTDPLALIPGNADAIGDVVVMFAGVAETCELAGNDMRGVRLGDWIGVAATAADERLNPTPAWWYDTGAAASAAGGALDGYASTLRWAQGQALEAIALWQQAAEADLRAAASAPAGPLSVLLSPGVPVRAEAREKLARAREQLDEAGNDAVGTLLGWGPAGADVSTWLSRVVDIEGDGGGVTDESSPGGGREWIYDGTVNDHAGGVNLSNPEASPLVALGLGTWSTGHNVWEASESGTIGEDLQARAQASLGTQTDAALSLDADGLHASIEQVTGLRGSAELSASTGLVDTSVSAEGSVGTEASAGADIGPDGVGAEAGLFAGVEASVEANADVAGIGGGCRAEARAGAGADAEFGIGIQDGVLTVDGSAGAAIGLGAGTGCQITLDPEEMAEELDLGGGFFRELDRAFRFAR</sequence>
<evidence type="ECO:0000313" key="3">
    <source>
        <dbReference type="Proteomes" id="UP000294257"/>
    </source>
</evidence>
<keyword evidence="3" id="KW-1185">Reference proteome</keyword>
<evidence type="ECO:0000259" key="1">
    <source>
        <dbReference type="Pfam" id="PF21725"/>
    </source>
</evidence>
<dbReference type="AlphaFoldDB" id="A0A4V2ETI3"/>
<evidence type="ECO:0000313" key="2">
    <source>
        <dbReference type="EMBL" id="RZS41173.1"/>
    </source>
</evidence>